<dbReference type="Gene3D" id="3.15.10.50">
    <property type="match status" value="1"/>
</dbReference>
<feature type="signal peptide" evidence="1">
    <location>
        <begin position="1"/>
        <end position="17"/>
    </location>
</feature>
<evidence type="ECO:0000313" key="3">
    <source>
        <dbReference type="Proteomes" id="UP000054359"/>
    </source>
</evidence>
<evidence type="ECO:0000256" key="1">
    <source>
        <dbReference type="SAM" id="SignalP"/>
    </source>
</evidence>
<feature type="chain" id="PRO_5001830948" evidence="1">
    <location>
        <begin position="18"/>
        <end position="213"/>
    </location>
</feature>
<name>A0A087USK1_STEMI</name>
<dbReference type="OrthoDB" id="6410296at2759"/>
<keyword evidence="3" id="KW-1185">Reference proteome</keyword>
<dbReference type="AlphaFoldDB" id="A0A087USK1"/>
<proteinExistence type="predicted"/>
<dbReference type="Pfam" id="PF16984">
    <property type="entry name" value="Grp7_allergen"/>
    <property type="match status" value="1"/>
</dbReference>
<organism evidence="2 3">
    <name type="scientific">Stegodyphus mimosarum</name>
    <name type="common">African social velvet spider</name>
    <dbReference type="NCBI Taxonomy" id="407821"/>
    <lineage>
        <taxon>Eukaryota</taxon>
        <taxon>Metazoa</taxon>
        <taxon>Ecdysozoa</taxon>
        <taxon>Arthropoda</taxon>
        <taxon>Chelicerata</taxon>
        <taxon>Arachnida</taxon>
        <taxon>Araneae</taxon>
        <taxon>Araneomorphae</taxon>
        <taxon>Entelegynae</taxon>
        <taxon>Eresoidea</taxon>
        <taxon>Eresidae</taxon>
        <taxon>Stegodyphus</taxon>
    </lineage>
</organism>
<feature type="non-terminal residue" evidence="2">
    <location>
        <position position="213"/>
    </location>
</feature>
<keyword evidence="1" id="KW-0732">Signal</keyword>
<dbReference type="InterPro" id="IPR020234">
    <property type="entry name" value="Mite_allergen_group-7"/>
</dbReference>
<dbReference type="Proteomes" id="UP000054359">
    <property type="component" value="Unassembled WGS sequence"/>
</dbReference>
<sequence>MLRKLLFLSVVFGAAFASRSANQYIDTVIRNGLPTATRELGLDPLKLSTFSTRFGPTSVYQSQGEATFTNGNATGLAKLQRVGDCSGPSTYRGELSINCTLRIYHINLSYQVTARNGTRYYPARAGGFVQETTLNLEIVGRPQSHVGSVKNFRLVKLGMVNPTVNGLPVSLNTYLKVMFDAYRTHVSSELFNVFQQKYAYALGRALAFTPMPR</sequence>
<accession>A0A087USK1</accession>
<reference evidence="2 3" key="1">
    <citation type="submission" date="2013-11" db="EMBL/GenBank/DDBJ databases">
        <title>Genome sequencing of Stegodyphus mimosarum.</title>
        <authorList>
            <person name="Bechsgaard J."/>
        </authorList>
    </citation>
    <scope>NUCLEOTIDE SEQUENCE [LARGE SCALE GENOMIC DNA]</scope>
</reference>
<protein>
    <submittedName>
        <fullName evidence="2">Uncharacterized protein</fullName>
    </submittedName>
</protein>
<dbReference type="OMA" id="ANQYIDN"/>
<gene>
    <name evidence="2" type="ORF">X975_14306</name>
</gene>
<dbReference type="EMBL" id="KK121372">
    <property type="protein sequence ID" value="KFM80340.1"/>
    <property type="molecule type" value="Genomic_DNA"/>
</dbReference>
<evidence type="ECO:0000313" key="2">
    <source>
        <dbReference type="EMBL" id="KFM80340.1"/>
    </source>
</evidence>
<dbReference type="InterPro" id="IPR038602">
    <property type="entry name" value="Mite_allergen_7_sf"/>
</dbReference>